<dbReference type="VEuPathDB" id="VectorBase:ASIC020721"/>
<dbReference type="EMBL" id="ATLV01025632">
    <property type="status" value="NOT_ANNOTATED_CDS"/>
    <property type="molecule type" value="Genomic_DNA"/>
</dbReference>
<evidence type="ECO:0000313" key="2">
    <source>
        <dbReference type="EnsemblMetazoa" id="ASIC020721-PA"/>
    </source>
</evidence>
<dbReference type="EnsemblMetazoa" id="ASIC020721-RA">
    <property type="protein sequence ID" value="ASIC020721-PA"/>
    <property type="gene ID" value="ASIC020721"/>
</dbReference>
<reference evidence="2" key="2">
    <citation type="submission" date="2020-05" db="UniProtKB">
        <authorList>
            <consortium name="EnsemblMetazoa"/>
        </authorList>
    </citation>
    <scope>IDENTIFICATION</scope>
</reference>
<protein>
    <submittedName>
        <fullName evidence="1 2">Uncharacterized protein</fullName>
    </submittedName>
</protein>
<keyword evidence="3" id="KW-1185">Reference proteome</keyword>
<evidence type="ECO:0000313" key="1">
    <source>
        <dbReference type="EMBL" id="KFB52478.1"/>
    </source>
</evidence>
<dbReference type="Proteomes" id="UP000030765">
    <property type="component" value="Unassembled WGS sequence"/>
</dbReference>
<name>A0A084WQI4_ANOSI</name>
<organism evidence="1">
    <name type="scientific">Anopheles sinensis</name>
    <name type="common">Mosquito</name>
    <dbReference type="NCBI Taxonomy" id="74873"/>
    <lineage>
        <taxon>Eukaryota</taxon>
        <taxon>Metazoa</taxon>
        <taxon>Ecdysozoa</taxon>
        <taxon>Arthropoda</taxon>
        <taxon>Hexapoda</taxon>
        <taxon>Insecta</taxon>
        <taxon>Pterygota</taxon>
        <taxon>Neoptera</taxon>
        <taxon>Endopterygota</taxon>
        <taxon>Diptera</taxon>
        <taxon>Nematocera</taxon>
        <taxon>Culicoidea</taxon>
        <taxon>Culicidae</taxon>
        <taxon>Anophelinae</taxon>
        <taxon>Anopheles</taxon>
    </lineage>
</organism>
<proteinExistence type="predicted"/>
<reference evidence="1 3" key="1">
    <citation type="journal article" date="2014" name="BMC Genomics">
        <title>Genome sequence of Anopheles sinensis provides insight into genetics basis of mosquito competence for malaria parasites.</title>
        <authorList>
            <person name="Zhou D."/>
            <person name="Zhang D."/>
            <person name="Ding G."/>
            <person name="Shi L."/>
            <person name="Hou Q."/>
            <person name="Ye Y."/>
            <person name="Xu Y."/>
            <person name="Zhou H."/>
            <person name="Xiong C."/>
            <person name="Li S."/>
            <person name="Yu J."/>
            <person name="Hong S."/>
            <person name="Yu X."/>
            <person name="Zou P."/>
            <person name="Chen C."/>
            <person name="Chang X."/>
            <person name="Wang W."/>
            <person name="Lv Y."/>
            <person name="Sun Y."/>
            <person name="Ma L."/>
            <person name="Shen B."/>
            <person name="Zhu C."/>
        </authorList>
    </citation>
    <scope>NUCLEOTIDE SEQUENCE [LARGE SCALE GENOMIC DNA]</scope>
</reference>
<accession>A0A084WQI4</accession>
<dbReference type="EMBL" id="KE525396">
    <property type="protein sequence ID" value="KFB52478.1"/>
    <property type="molecule type" value="Genomic_DNA"/>
</dbReference>
<gene>
    <name evidence="1" type="ORF">ZHAS_00020721</name>
</gene>
<evidence type="ECO:0000313" key="3">
    <source>
        <dbReference type="Proteomes" id="UP000030765"/>
    </source>
</evidence>
<dbReference type="AlphaFoldDB" id="A0A084WQI4"/>
<sequence length="60" mass="6490">MHRSASAPLAVIGYPVGQDDSCLNECHVEECARGPPHNGSWSVWEKLLLLLESDQVICGA</sequence>